<dbReference type="Proteomes" id="UP000014760">
    <property type="component" value="Unassembled WGS sequence"/>
</dbReference>
<dbReference type="EnsemblMetazoa" id="CapteT119285">
    <property type="protein sequence ID" value="CapteP119285"/>
    <property type="gene ID" value="CapteG119285"/>
</dbReference>
<keyword evidence="5 12" id="KW-0808">Transferase</keyword>
<dbReference type="EMBL" id="KB308513">
    <property type="protein sequence ID" value="ELT97623.1"/>
    <property type="molecule type" value="Genomic_DNA"/>
</dbReference>
<dbReference type="Pfam" id="PF17039">
    <property type="entry name" value="Glyco_tran_10_N"/>
    <property type="match status" value="1"/>
</dbReference>
<dbReference type="PANTHER" id="PTHR48438:SF1">
    <property type="entry name" value="ALPHA-(1,3)-FUCOSYLTRANSFERASE C-RELATED"/>
    <property type="match status" value="1"/>
</dbReference>
<dbReference type="AlphaFoldDB" id="R7TUM8"/>
<protein>
    <recommendedName>
        <fullName evidence="12">Fucosyltransferase</fullName>
        <ecNumber evidence="12">2.4.1.-</ecNumber>
    </recommendedName>
</protein>
<dbReference type="InterPro" id="IPR055270">
    <property type="entry name" value="Glyco_tran_10_C"/>
</dbReference>
<evidence type="ECO:0000256" key="10">
    <source>
        <dbReference type="ARBA" id="ARBA00023136"/>
    </source>
</evidence>
<dbReference type="Gene3D" id="3.40.50.11660">
    <property type="entry name" value="Glycosyl transferase family 10, C-terminal domain"/>
    <property type="match status" value="1"/>
</dbReference>
<dbReference type="GO" id="GO:0032580">
    <property type="term" value="C:Golgi cisterna membrane"/>
    <property type="evidence" value="ECO:0007669"/>
    <property type="project" value="UniProtKB-SubCell"/>
</dbReference>
<comment type="pathway">
    <text evidence="2">Protein modification; protein glycosylation.</text>
</comment>
<comment type="subcellular location">
    <subcellularLocation>
        <location evidence="1">Golgi apparatus membrane</location>
        <topology evidence="1">Single-pass type II membrane protein</topology>
    </subcellularLocation>
    <subcellularLocation>
        <location evidence="12">Golgi apparatus</location>
        <location evidence="12">Golgi stack membrane</location>
        <topology evidence="12">Single-pass type II membrane protein</topology>
    </subcellularLocation>
</comment>
<evidence type="ECO:0000256" key="11">
    <source>
        <dbReference type="ARBA" id="ARBA00023180"/>
    </source>
</evidence>
<dbReference type="EMBL" id="AMQN01010817">
    <property type="status" value="NOT_ANNOTATED_CDS"/>
    <property type="molecule type" value="Genomic_DNA"/>
</dbReference>
<evidence type="ECO:0000256" key="8">
    <source>
        <dbReference type="ARBA" id="ARBA00022989"/>
    </source>
</evidence>
<dbReference type="SUPFAM" id="SSF53756">
    <property type="entry name" value="UDP-Glycosyltransferase/glycogen phosphorylase"/>
    <property type="match status" value="1"/>
</dbReference>
<evidence type="ECO:0000256" key="3">
    <source>
        <dbReference type="ARBA" id="ARBA00008919"/>
    </source>
</evidence>
<evidence type="ECO:0000256" key="7">
    <source>
        <dbReference type="ARBA" id="ARBA00022968"/>
    </source>
</evidence>
<keyword evidence="4 12" id="KW-0328">Glycosyltransferase</keyword>
<reference evidence="17" key="1">
    <citation type="submission" date="2012-12" db="EMBL/GenBank/DDBJ databases">
        <authorList>
            <person name="Hellsten U."/>
            <person name="Grimwood J."/>
            <person name="Chapman J.A."/>
            <person name="Shapiro H."/>
            <person name="Aerts A."/>
            <person name="Otillar R.P."/>
            <person name="Terry A.Y."/>
            <person name="Boore J.L."/>
            <person name="Simakov O."/>
            <person name="Marletaz F."/>
            <person name="Cho S.-J."/>
            <person name="Edsinger-Gonzales E."/>
            <person name="Havlak P."/>
            <person name="Kuo D.-H."/>
            <person name="Larsson T."/>
            <person name="Lv J."/>
            <person name="Arendt D."/>
            <person name="Savage R."/>
            <person name="Osoegawa K."/>
            <person name="de Jong P."/>
            <person name="Lindberg D.R."/>
            <person name="Seaver E.C."/>
            <person name="Weisblat D.A."/>
            <person name="Putnam N.H."/>
            <person name="Grigoriev I.V."/>
            <person name="Rokhsar D.S."/>
        </authorList>
    </citation>
    <scope>NUCLEOTIDE SEQUENCE</scope>
    <source>
        <strain evidence="17">I ESC-2004</strain>
    </source>
</reference>
<comment type="similarity">
    <text evidence="3 12">Belongs to the glycosyltransferase 10 family.</text>
</comment>
<dbReference type="OrthoDB" id="427096at2759"/>
<keyword evidence="11" id="KW-0325">Glycoprotein</keyword>
<evidence type="ECO:0000256" key="1">
    <source>
        <dbReference type="ARBA" id="ARBA00004323"/>
    </source>
</evidence>
<keyword evidence="6 12" id="KW-0812">Transmembrane</keyword>
<organism evidence="15">
    <name type="scientific">Capitella teleta</name>
    <name type="common">Polychaete worm</name>
    <dbReference type="NCBI Taxonomy" id="283909"/>
    <lineage>
        <taxon>Eukaryota</taxon>
        <taxon>Metazoa</taxon>
        <taxon>Spiralia</taxon>
        <taxon>Lophotrochozoa</taxon>
        <taxon>Annelida</taxon>
        <taxon>Polychaeta</taxon>
        <taxon>Sedentaria</taxon>
        <taxon>Scolecida</taxon>
        <taxon>Capitellidae</taxon>
        <taxon>Capitella</taxon>
    </lineage>
</organism>
<keyword evidence="8" id="KW-1133">Transmembrane helix</keyword>
<dbReference type="EC" id="2.4.1.-" evidence="12"/>
<keyword evidence="17" id="KW-1185">Reference proteome</keyword>
<feature type="domain" description="Fucosyltransferase N-terminal" evidence="14">
    <location>
        <begin position="3"/>
        <end position="88"/>
    </location>
</feature>
<evidence type="ECO:0000256" key="6">
    <source>
        <dbReference type="ARBA" id="ARBA00022692"/>
    </source>
</evidence>
<name>R7TUM8_CAPTE</name>
<evidence type="ECO:0000259" key="13">
    <source>
        <dbReference type="Pfam" id="PF00852"/>
    </source>
</evidence>
<dbReference type="UniPathway" id="UPA00378"/>
<dbReference type="Pfam" id="PF00852">
    <property type="entry name" value="Glyco_transf_10"/>
    <property type="match status" value="1"/>
</dbReference>
<evidence type="ECO:0000256" key="2">
    <source>
        <dbReference type="ARBA" id="ARBA00004922"/>
    </source>
</evidence>
<evidence type="ECO:0000313" key="15">
    <source>
        <dbReference type="EMBL" id="ELT97623.1"/>
    </source>
</evidence>
<evidence type="ECO:0000313" key="16">
    <source>
        <dbReference type="EnsemblMetazoa" id="CapteP119285"/>
    </source>
</evidence>
<accession>R7TUM8</accession>
<evidence type="ECO:0000259" key="14">
    <source>
        <dbReference type="Pfam" id="PF17039"/>
    </source>
</evidence>
<evidence type="ECO:0000256" key="5">
    <source>
        <dbReference type="ARBA" id="ARBA00022679"/>
    </source>
</evidence>
<keyword evidence="7" id="KW-0735">Signal-anchor</keyword>
<dbReference type="GO" id="GO:0008417">
    <property type="term" value="F:fucosyltransferase activity"/>
    <property type="evidence" value="ECO:0007669"/>
    <property type="project" value="InterPro"/>
</dbReference>
<dbReference type="HOGENOM" id="CLU_032075_3_0_1"/>
<dbReference type="InterPro" id="IPR038577">
    <property type="entry name" value="GT10-like_C_sf"/>
</dbReference>
<dbReference type="InterPro" id="IPR031481">
    <property type="entry name" value="Glyco_tran_10_N"/>
</dbReference>
<dbReference type="InterPro" id="IPR001503">
    <property type="entry name" value="Glyco_trans_10"/>
</dbReference>
<dbReference type="GO" id="GO:0000139">
    <property type="term" value="C:Golgi membrane"/>
    <property type="evidence" value="ECO:0007669"/>
    <property type="project" value="UniProtKB-SubCell"/>
</dbReference>
<dbReference type="FunFam" id="3.40.50.11660:FF:000002">
    <property type="entry name" value="Alpha-(1,3)-fucosyltransferase"/>
    <property type="match status" value="1"/>
</dbReference>
<proteinExistence type="inferred from homology"/>
<reference evidence="15 17" key="2">
    <citation type="journal article" date="2013" name="Nature">
        <title>Insights into bilaterian evolution from three spiralian genomes.</title>
        <authorList>
            <person name="Simakov O."/>
            <person name="Marletaz F."/>
            <person name="Cho S.J."/>
            <person name="Edsinger-Gonzales E."/>
            <person name="Havlak P."/>
            <person name="Hellsten U."/>
            <person name="Kuo D.H."/>
            <person name="Larsson T."/>
            <person name="Lv J."/>
            <person name="Arendt D."/>
            <person name="Savage R."/>
            <person name="Osoegawa K."/>
            <person name="de Jong P."/>
            <person name="Grimwood J."/>
            <person name="Chapman J.A."/>
            <person name="Shapiro H."/>
            <person name="Aerts A."/>
            <person name="Otillar R.P."/>
            <person name="Terry A.Y."/>
            <person name="Boore J.L."/>
            <person name="Grigoriev I.V."/>
            <person name="Lindberg D.R."/>
            <person name="Seaver E.C."/>
            <person name="Weisblat D.A."/>
            <person name="Putnam N.H."/>
            <person name="Rokhsar D.S."/>
        </authorList>
    </citation>
    <scope>NUCLEOTIDE SEQUENCE</scope>
    <source>
        <strain evidence="15 17">I ESC-2004</strain>
    </source>
</reference>
<evidence type="ECO:0000256" key="9">
    <source>
        <dbReference type="ARBA" id="ARBA00023034"/>
    </source>
</evidence>
<evidence type="ECO:0000313" key="17">
    <source>
        <dbReference type="Proteomes" id="UP000014760"/>
    </source>
</evidence>
<evidence type="ECO:0000256" key="4">
    <source>
        <dbReference type="ARBA" id="ARBA00022676"/>
    </source>
</evidence>
<sequence>MKCSYSINGHDIATPKKAHAVLFHARFIKTTRPEFNSLPPYRDSQQKWIFYESEVPTNVWGGVNKSYDLWKMFNLTATVTSDSDIPLQHLHMKCQPKSNSRPSGKNYAANKSKMAAWFVSHCMTSSKREVFVDELKKFIGVDVFGGCGNETICNRKGSHNYEHKACMYDLIDRDYWFYLSFENSFCDEYVTEKFTLMVRKANVIPVVLGAADYANILPKDSFIDSRDFGSVKEMADFLIKLTKDPERYNSYIENIHAYDCRFPMKFECNLCEYLHNHRHERQVVLDAQSFWSVEQRCVSPKDFYRTFAPEIVPNIKFLKKPDIFL</sequence>
<evidence type="ECO:0000256" key="12">
    <source>
        <dbReference type="RuleBase" id="RU003832"/>
    </source>
</evidence>
<dbReference type="PANTHER" id="PTHR48438">
    <property type="entry name" value="ALPHA-(1,3)-FUCOSYLTRANSFERASE C-RELATED"/>
    <property type="match status" value="1"/>
</dbReference>
<reference evidence="16" key="3">
    <citation type="submission" date="2015-06" db="UniProtKB">
        <authorList>
            <consortium name="EnsemblMetazoa"/>
        </authorList>
    </citation>
    <scope>IDENTIFICATION</scope>
</reference>
<dbReference type="OMA" id="QNEASEC"/>
<keyword evidence="9 12" id="KW-0333">Golgi apparatus</keyword>
<feature type="domain" description="Fucosyltransferase C-terminal" evidence="13">
    <location>
        <begin position="109"/>
        <end position="288"/>
    </location>
</feature>
<keyword evidence="10" id="KW-0472">Membrane</keyword>
<gene>
    <name evidence="15" type="ORF">CAPTEDRAFT_119285</name>
</gene>